<name>A0ABR2U9Y8_9ROSI</name>
<evidence type="ECO:0000313" key="2">
    <source>
        <dbReference type="Proteomes" id="UP001396334"/>
    </source>
</evidence>
<dbReference type="EMBL" id="JBBPBN010000001">
    <property type="protein sequence ID" value="KAK9046442.1"/>
    <property type="molecule type" value="Genomic_DNA"/>
</dbReference>
<organism evidence="1 2">
    <name type="scientific">Hibiscus sabdariffa</name>
    <name type="common">roselle</name>
    <dbReference type="NCBI Taxonomy" id="183260"/>
    <lineage>
        <taxon>Eukaryota</taxon>
        <taxon>Viridiplantae</taxon>
        <taxon>Streptophyta</taxon>
        <taxon>Embryophyta</taxon>
        <taxon>Tracheophyta</taxon>
        <taxon>Spermatophyta</taxon>
        <taxon>Magnoliopsida</taxon>
        <taxon>eudicotyledons</taxon>
        <taxon>Gunneridae</taxon>
        <taxon>Pentapetalae</taxon>
        <taxon>rosids</taxon>
        <taxon>malvids</taxon>
        <taxon>Malvales</taxon>
        <taxon>Malvaceae</taxon>
        <taxon>Malvoideae</taxon>
        <taxon>Hibiscus</taxon>
    </lineage>
</organism>
<sequence length="514" mass="59035">MIPMEGNRSNAILWTFHKMKMARDEVIICYRPKATFHIIIKIEDIFDSRATGHNNVGSVNSNQPVQFLSLTQLGKLLVKQEQDLMLSVNGTSQMFEEMLTRINGALSIVGSIHLVSDSAITHCLVRLPKKLLRVNSSLDEIISLEFTYMNELVDPNDPYRFRILIMESRLLQGEGGSKSVLYVSISEIFNNVIIPWASILNMIARLEFMKGAAMFWKMQVRSLHEHEILISSIASGFGNYTSIRKQNAFYGLIVRNNFDQHRKIFDPWDILFTNVTMEIDRIVRTIRSSFQLLNDGIKYLVLAEAKTMFDHGFVPDIHKLEVLLKDLFERGSFVTMNIVTIYVSKVRSYWVAYPNGIPEEAIRLVLIQPLSKNKYRKINRVLTELWWLQLVRFVGWVLAQQSGCLGSTLGVRKKSSKFLLDIDPLIRHRVELYNSMVEKEGTEDEEEAKKAYQAAREHSDHTAQKASGDKVSSALIDRVDAMLQKLENEIDDVDAKIGDRWRLLDRFMLLGIES</sequence>
<proteinExistence type="predicted"/>
<keyword evidence="2" id="KW-1185">Reference proteome</keyword>
<evidence type="ECO:0000313" key="1">
    <source>
        <dbReference type="EMBL" id="KAK9046442.1"/>
    </source>
</evidence>
<gene>
    <name evidence="1" type="ORF">V6N11_052329</name>
</gene>
<comment type="caution">
    <text evidence="1">The sequence shown here is derived from an EMBL/GenBank/DDBJ whole genome shotgun (WGS) entry which is preliminary data.</text>
</comment>
<reference evidence="1 2" key="1">
    <citation type="journal article" date="2024" name="G3 (Bethesda)">
        <title>Genome assembly of Hibiscus sabdariffa L. provides insights into metabolisms of medicinal natural products.</title>
        <authorList>
            <person name="Kim T."/>
        </authorList>
    </citation>
    <scope>NUCLEOTIDE SEQUENCE [LARGE SCALE GENOMIC DNA]</scope>
    <source>
        <strain evidence="1">TK-2024</strain>
        <tissue evidence="1">Old leaves</tissue>
    </source>
</reference>
<accession>A0ABR2U9Y8</accession>
<protein>
    <submittedName>
        <fullName evidence="1">Uncharacterized protein</fullName>
    </submittedName>
</protein>
<dbReference type="Proteomes" id="UP001396334">
    <property type="component" value="Unassembled WGS sequence"/>
</dbReference>